<dbReference type="InterPro" id="IPR011990">
    <property type="entry name" value="TPR-like_helical_dom_sf"/>
</dbReference>
<organism evidence="5 6">
    <name type="scientific">Candidatus Falkowbacteria bacterium RBG_13_39_14</name>
    <dbReference type="NCBI Taxonomy" id="1797985"/>
    <lineage>
        <taxon>Bacteria</taxon>
        <taxon>Candidatus Falkowiibacteriota</taxon>
    </lineage>
</organism>
<feature type="transmembrane region" description="Helical" evidence="4">
    <location>
        <begin position="86"/>
        <end position="106"/>
    </location>
</feature>
<evidence type="ECO:0000256" key="1">
    <source>
        <dbReference type="ARBA" id="ARBA00022737"/>
    </source>
</evidence>
<accession>A0A1F5S1D4</accession>
<evidence type="ECO:0000256" key="2">
    <source>
        <dbReference type="ARBA" id="ARBA00022803"/>
    </source>
</evidence>
<dbReference type="EMBL" id="MFFS01000092">
    <property type="protein sequence ID" value="OGF20372.1"/>
    <property type="molecule type" value="Genomic_DNA"/>
</dbReference>
<dbReference type="SMART" id="SM00028">
    <property type="entry name" value="TPR"/>
    <property type="match status" value="3"/>
</dbReference>
<dbReference type="PANTHER" id="PTHR44943">
    <property type="entry name" value="CELLULOSE SYNTHASE OPERON PROTEIN C"/>
    <property type="match status" value="1"/>
</dbReference>
<name>A0A1F5S1D4_9BACT</name>
<evidence type="ECO:0000256" key="3">
    <source>
        <dbReference type="PROSITE-ProRule" id="PRU00339"/>
    </source>
</evidence>
<protein>
    <recommendedName>
        <fullName evidence="7">Tetratricopeptide repeat protein</fullName>
    </recommendedName>
</protein>
<evidence type="ECO:0000256" key="4">
    <source>
        <dbReference type="SAM" id="Phobius"/>
    </source>
</evidence>
<keyword evidence="4" id="KW-0812">Transmembrane</keyword>
<feature type="transmembrane region" description="Helical" evidence="4">
    <location>
        <begin position="271"/>
        <end position="288"/>
    </location>
</feature>
<dbReference type="SUPFAM" id="SSF48452">
    <property type="entry name" value="TPR-like"/>
    <property type="match status" value="1"/>
</dbReference>
<proteinExistence type="predicted"/>
<keyword evidence="4" id="KW-1133">Transmembrane helix</keyword>
<dbReference type="InterPro" id="IPR019734">
    <property type="entry name" value="TPR_rpt"/>
</dbReference>
<gene>
    <name evidence="5" type="ORF">A2Y83_05400</name>
</gene>
<dbReference type="STRING" id="1797985.A2Y83_05400"/>
<evidence type="ECO:0008006" key="7">
    <source>
        <dbReference type="Google" id="ProtNLM"/>
    </source>
</evidence>
<feature type="transmembrane region" description="Helical" evidence="4">
    <location>
        <begin position="16"/>
        <end position="34"/>
    </location>
</feature>
<keyword evidence="1" id="KW-0677">Repeat</keyword>
<dbReference type="PROSITE" id="PS50293">
    <property type="entry name" value="TPR_REGION"/>
    <property type="match status" value="2"/>
</dbReference>
<keyword evidence="2 3" id="KW-0802">TPR repeat</keyword>
<feature type="repeat" description="TPR" evidence="3">
    <location>
        <begin position="542"/>
        <end position="575"/>
    </location>
</feature>
<dbReference type="AlphaFoldDB" id="A0A1F5S1D4"/>
<dbReference type="Pfam" id="PF13414">
    <property type="entry name" value="TPR_11"/>
    <property type="match status" value="1"/>
</dbReference>
<feature type="transmembrane region" description="Helical" evidence="4">
    <location>
        <begin position="46"/>
        <end position="74"/>
    </location>
</feature>
<keyword evidence="4" id="KW-0472">Membrane</keyword>
<evidence type="ECO:0000313" key="5">
    <source>
        <dbReference type="EMBL" id="OGF20372.1"/>
    </source>
</evidence>
<dbReference type="Gene3D" id="1.25.40.10">
    <property type="entry name" value="Tetratricopeptide repeat domain"/>
    <property type="match status" value="1"/>
</dbReference>
<dbReference type="InterPro" id="IPR051685">
    <property type="entry name" value="Ycf3/AcsC/BcsC/TPR_MFPF"/>
</dbReference>
<dbReference type="PANTHER" id="PTHR44943:SF8">
    <property type="entry name" value="TPR REPEAT-CONTAINING PROTEIN MJ0263"/>
    <property type="match status" value="1"/>
</dbReference>
<reference evidence="5 6" key="1">
    <citation type="journal article" date="2016" name="Nat. Commun.">
        <title>Thousands of microbial genomes shed light on interconnected biogeochemical processes in an aquifer system.</title>
        <authorList>
            <person name="Anantharaman K."/>
            <person name="Brown C.T."/>
            <person name="Hug L.A."/>
            <person name="Sharon I."/>
            <person name="Castelle C.J."/>
            <person name="Probst A.J."/>
            <person name="Thomas B.C."/>
            <person name="Singh A."/>
            <person name="Wilkins M.J."/>
            <person name="Karaoz U."/>
            <person name="Brodie E.L."/>
            <person name="Williams K.H."/>
            <person name="Hubbard S.S."/>
            <person name="Banfield J.F."/>
        </authorList>
    </citation>
    <scope>NUCLEOTIDE SEQUENCE [LARGE SCALE GENOMIC DNA]</scope>
</reference>
<feature type="repeat" description="TPR" evidence="3">
    <location>
        <begin position="576"/>
        <end position="609"/>
    </location>
</feature>
<sequence>MGVDIAGGIKMNTAGILGYSLISCAVCCSGIIFLDIKNRFVKGFLFFLLLLYLALLILMDSMSGWIILIIAALAGSYFKHRGLNRSAFAIPGLYLAVIILSIFLSFTDTAKFAESLTIGKFKESAVIFRFPQKELGFKESLNIAAASFKDNWFLGSGQATFPYNFSKNTKGILSKEQPSSLCIQAAEFDGESKWFRFNRSFSYLFDIVSNAGLLGLSSYLGLIVILFALILYILNFLEKNPAAKPAYFVIAPFLPLVLLQLFIINNITVSFLFWIFLALMMLFLKTIFPPNPGELCFTRENYHGRSFFFIFEITLAVFVIGAGVLGIIAVRYRLAEINYRKYLDAGISARDNIEKAARLNPYNETYHSALAKISLDKIKEESKKDSKDLGIMKEESVRGIEAVKKNALKHPYSASAWESQGDLYMAVMPFVKKGASVWAIKSFERAIEFEPGNTRFILELGKAYLFEGMEDGVDIAKVDKAIDYFNQVIDSCRQDELFSFDNNDMLCLDGEEARIYLSKALEAKGDSGKAIGELEEADNMDIEAMFELGRLYFNSSQLEKAADILEKAIKSSPNYSNALYTLGAVYEKMGESEKAASLHRRVADLNPENEEAMGKIEELRIKN</sequence>
<comment type="caution">
    <text evidence="5">The sequence shown here is derived from an EMBL/GenBank/DDBJ whole genome shotgun (WGS) entry which is preliminary data.</text>
</comment>
<feature type="transmembrane region" description="Helical" evidence="4">
    <location>
        <begin position="203"/>
        <end position="234"/>
    </location>
</feature>
<feature type="transmembrane region" description="Helical" evidence="4">
    <location>
        <begin position="246"/>
        <end position="264"/>
    </location>
</feature>
<feature type="transmembrane region" description="Helical" evidence="4">
    <location>
        <begin position="308"/>
        <end position="330"/>
    </location>
</feature>
<dbReference type="PROSITE" id="PS50005">
    <property type="entry name" value="TPR"/>
    <property type="match status" value="2"/>
</dbReference>
<evidence type="ECO:0000313" key="6">
    <source>
        <dbReference type="Proteomes" id="UP000178323"/>
    </source>
</evidence>
<dbReference type="Proteomes" id="UP000178323">
    <property type="component" value="Unassembled WGS sequence"/>
</dbReference>